<feature type="active site" description="Nucleophile" evidence="5">
    <location>
        <position position="218"/>
    </location>
</feature>
<dbReference type="Gene3D" id="1.10.439.10">
    <property type="entry name" value="Penicillin Amidohydrolase, domain 1"/>
    <property type="match status" value="1"/>
</dbReference>
<dbReference type="RefSeq" id="WP_109251409.1">
    <property type="nucleotide sequence ID" value="NZ_QEXV01000001.1"/>
</dbReference>
<organism evidence="7 8">
    <name type="scientific">Marinicauda salina</name>
    <dbReference type="NCBI Taxonomy" id="2135793"/>
    <lineage>
        <taxon>Bacteria</taxon>
        <taxon>Pseudomonadati</taxon>
        <taxon>Pseudomonadota</taxon>
        <taxon>Alphaproteobacteria</taxon>
        <taxon>Maricaulales</taxon>
        <taxon>Maricaulaceae</taxon>
        <taxon>Marinicauda</taxon>
    </lineage>
</organism>
<dbReference type="Proteomes" id="UP000245168">
    <property type="component" value="Unassembled WGS sequence"/>
</dbReference>
<dbReference type="EMBL" id="QEXV01000001">
    <property type="protein sequence ID" value="PWE18135.1"/>
    <property type="molecule type" value="Genomic_DNA"/>
</dbReference>
<keyword evidence="2" id="KW-0732">Signal</keyword>
<dbReference type="InterPro" id="IPR043146">
    <property type="entry name" value="Penicillin_amidase_N_B-knob"/>
</dbReference>
<dbReference type="PANTHER" id="PTHR34218">
    <property type="entry name" value="PEPTIDASE S45 PENICILLIN AMIDASE"/>
    <property type="match status" value="1"/>
</dbReference>
<evidence type="ECO:0000313" key="8">
    <source>
        <dbReference type="Proteomes" id="UP000245168"/>
    </source>
</evidence>
<dbReference type="PANTHER" id="PTHR34218:SF3">
    <property type="entry name" value="ACYL-HOMOSERINE LACTONE ACYLASE PVDQ"/>
    <property type="match status" value="1"/>
</dbReference>
<dbReference type="InterPro" id="IPR043147">
    <property type="entry name" value="Penicillin_amidase_A-knob"/>
</dbReference>
<comment type="similarity">
    <text evidence="1">Belongs to the peptidase S45 family.</text>
</comment>
<evidence type="ECO:0000256" key="6">
    <source>
        <dbReference type="PIRSR" id="PIRSR001227-2"/>
    </source>
</evidence>
<evidence type="ECO:0000256" key="3">
    <source>
        <dbReference type="ARBA" id="ARBA00022801"/>
    </source>
</evidence>
<dbReference type="Pfam" id="PF01804">
    <property type="entry name" value="Penicil_amidase"/>
    <property type="match status" value="1"/>
</dbReference>
<sequence length="717" mass="77600">MTRTGILIGAAVLLAGALAAAFGLGLRLTPLVTRDFDPAAAIEAAAVYDVEIARDDWGVPRVIGETDADAAFGLAWAHAEDDFPTIQESLRAALGAEMLAADEEEARTAYLVQLLKIRQDVAARYETDLSEDTRAYAEGYAAGLNFYAARNPDEIARPDLFPVTGEDVIALSAFFSPLFYGFGETVGEIMSPERERDPAEGQALQVHLREGSDVALGSNAFAVAPERSDDGATRLVVNSHQPVEGPLSWYEAHVISREGLEFAGGLFPGAPALHLGTNPDLGYAATVNYPDLIDVYALDLTEDGARYRLDGEAREFDRATASMTVQLWGPFAWRVTRPVEWSEHGPVLRAPDGAYAIRYATMRDIRFGEQAYRMMKADSLNAFVAALEIGAMGNTNRIVADRTGSIGRYYVARMPDRPDVDGVDWSGTLPGDRSDLIWDGFAPLDALPHTIAPDAGYVLDSNHSPFRVTLGPDDPDPAAYPDAFGIETRMTNRGLRSTRLFADDADGLTSRAELIAAKYDDAYAPDSLAARLQAAIAGHEWTDPDLAAAAEVAAGWDRRADADNRGAASVLMTYYQNGDGDLIDSVPEAFPAAVDWLVEHHGRADPRWGEVNRLERGDRSLGLEGGPDTLRAVYGRPNGDGALRMIQGDGFTMLVEWTADGEQVVSAVHQFGASNRPDSPHYADQMELFADEDFRRVPMGEAAVRAAAAEIYRPGAR</sequence>
<evidence type="ECO:0008006" key="9">
    <source>
        <dbReference type="Google" id="ProtNLM"/>
    </source>
</evidence>
<keyword evidence="6" id="KW-0479">Metal-binding</keyword>
<evidence type="ECO:0000256" key="5">
    <source>
        <dbReference type="PIRSR" id="PIRSR001227-1"/>
    </source>
</evidence>
<comment type="cofactor">
    <cofactor evidence="6">
        <name>Ca(2+)</name>
        <dbReference type="ChEBI" id="CHEBI:29108"/>
    </cofactor>
    <text evidence="6">Binds 1 Ca(2+) ion per dimer.</text>
</comment>
<dbReference type="GO" id="GO:0016811">
    <property type="term" value="F:hydrolase activity, acting on carbon-nitrogen (but not peptide) bonds, in linear amides"/>
    <property type="evidence" value="ECO:0007669"/>
    <property type="project" value="InterPro"/>
</dbReference>
<name>A0A2U2BVT4_9PROT</name>
<reference evidence="8" key="1">
    <citation type="submission" date="2018-05" db="EMBL/GenBank/DDBJ databases">
        <authorList>
            <person name="Liu B.-T."/>
        </authorList>
    </citation>
    <scope>NUCLEOTIDE SEQUENCE [LARGE SCALE GENOMIC DNA]</scope>
    <source>
        <strain evidence="8">WD6-1</strain>
    </source>
</reference>
<protein>
    <recommendedName>
        <fullName evidence="9">Acylase</fullName>
    </recommendedName>
</protein>
<dbReference type="InterPro" id="IPR014395">
    <property type="entry name" value="Pen/GL7ACA/AHL_acylase"/>
</dbReference>
<dbReference type="Gene3D" id="2.30.120.10">
    <property type="match status" value="1"/>
</dbReference>
<dbReference type="GO" id="GO:0017000">
    <property type="term" value="P:antibiotic biosynthetic process"/>
    <property type="evidence" value="ECO:0007669"/>
    <property type="project" value="InterPro"/>
</dbReference>
<keyword evidence="3" id="KW-0378">Hydrolase</keyword>
<accession>A0A2U2BVT4</accession>
<evidence type="ECO:0000256" key="2">
    <source>
        <dbReference type="ARBA" id="ARBA00022729"/>
    </source>
</evidence>
<proteinExistence type="inferred from homology"/>
<dbReference type="GO" id="GO:0046872">
    <property type="term" value="F:metal ion binding"/>
    <property type="evidence" value="ECO:0007669"/>
    <property type="project" value="UniProtKB-KW"/>
</dbReference>
<evidence type="ECO:0000256" key="4">
    <source>
        <dbReference type="ARBA" id="ARBA00023145"/>
    </source>
</evidence>
<dbReference type="OrthoDB" id="9760084at2"/>
<feature type="binding site" evidence="6">
    <location>
        <position position="473"/>
    </location>
    <ligand>
        <name>Ca(2+)</name>
        <dbReference type="ChEBI" id="CHEBI:29108"/>
    </ligand>
</feature>
<dbReference type="InterPro" id="IPR029055">
    <property type="entry name" value="Ntn_hydrolases_N"/>
</dbReference>
<comment type="caution">
    <text evidence="7">The sequence shown here is derived from an EMBL/GenBank/DDBJ whole genome shotgun (WGS) entry which is preliminary data.</text>
</comment>
<dbReference type="PIRSF" id="PIRSF001227">
    <property type="entry name" value="Pen_acylase"/>
    <property type="match status" value="1"/>
</dbReference>
<keyword evidence="8" id="KW-1185">Reference proteome</keyword>
<dbReference type="AlphaFoldDB" id="A0A2U2BVT4"/>
<keyword evidence="4" id="KW-0865">Zymogen</keyword>
<keyword evidence="6" id="KW-0106">Calcium</keyword>
<dbReference type="InterPro" id="IPR002692">
    <property type="entry name" value="S45"/>
</dbReference>
<evidence type="ECO:0000256" key="1">
    <source>
        <dbReference type="ARBA" id="ARBA00006586"/>
    </source>
</evidence>
<evidence type="ECO:0000313" key="7">
    <source>
        <dbReference type="EMBL" id="PWE18135.1"/>
    </source>
</evidence>
<gene>
    <name evidence="7" type="ORF">DDZ18_00525</name>
</gene>
<dbReference type="SUPFAM" id="SSF56235">
    <property type="entry name" value="N-terminal nucleophile aminohydrolases (Ntn hydrolases)"/>
    <property type="match status" value="1"/>
</dbReference>
<dbReference type="Gene3D" id="1.10.1400.10">
    <property type="match status" value="1"/>
</dbReference>
<feature type="binding site" evidence="6">
    <location>
        <position position="291"/>
    </location>
    <ligand>
        <name>Ca(2+)</name>
        <dbReference type="ChEBI" id="CHEBI:29108"/>
    </ligand>
</feature>
<dbReference type="Gene3D" id="3.60.20.10">
    <property type="entry name" value="Glutamine Phosphoribosylpyrophosphate, subunit 1, domain 1"/>
    <property type="match status" value="1"/>
</dbReference>
<feature type="binding site" evidence="6">
    <location>
        <position position="294"/>
    </location>
    <ligand>
        <name>Ca(2+)</name>
        <dbReference type="ChEBI" id="CHEBI:29108"/>
    </ligand>
</feature>
<dbReference type="InterPro" id="IPR023343">
    <property type="entry name" value="Penicillin_amidase_dom1"/>
</dbReference>